<evidence type="ECO:0000313" key="3">
    <source>
        <dbReference type="Proteomes" id="UP000018217"/>
    </source>
</evidence>
<dbReference type="SUPFAM" id="SSF141868">
    <property type="entry name" value="EAL domain-like"/>
    <property type="match status" value="1"/>
</dbReference>
<evidence type="ECO:0000313" key="2">
    <source>
        <dbReference type="EMBL" id="CCG87102.1"/>
    </source>
</evidence>
<dbReference type="InterPro" id="IPR035919">
    <property type="entry name" value="EAL_sf"/>
</dbReference>
<dbReference type="Pfam" id="PF00563">
    <property type="entry name" value="EAL"/>
    <property type="match status" value="1"/>
</dbReference>
<dbReference type="RefSeq" id="WP_023654899.1">
    <property type="nucleotide sequence ID" value="NZ_CAHS01000015.1"/>
</dbReference>
<dbReference type="EMBL" id="CAHS01000015">
    <property type="protein sequence ID" value="CCG87102.1"/>
    <property type="molecule type" value="Genomic_DNA"/>
</dbReference>
<organism evidence="2 3">
    <name type="scientific">Erwinia piriflorinigrans CFBP 5888</name>
    <dbReference type="NCBI Taxonomy" id="1161919"/>
    <lineage>
        <taxon>Bacteria</taxon>
        <taxon>Pseudomonadati</taxon>
        <taxon>Pseudomonadota</taxon>
        <taxon>Gammaproteobacteria</taxon>
        <taxon>Enterobacterales</taxon>
        <taxon>Erwiniaceae</taxon>
        <taxon>Erwinia</taxon>
    </lineage>
</organism>
<dbReference type="Gene3D" id="3.20.20.450">
    <property type="entry name" value="EAL domain"/>
    <property type="match status" value="1"/>
</dbReference>
<dbReference type="InterPro" id="IPR001633">
    <property type="entry name" value="EAL_dom"/>
</dbReference>
<feature type="domain" description="EAL" evidence="1">
    <location>
        <begin position="1"/>
        <end position="224"/>
    </location>
</feature>
<proteinExistence type="predicted"/>
<protein>
    <recommendedName>
        <fullName evidence="1">EAL domain-containing protein</fullName>
    </recommendedName>
</protein>
<reference evidence="2 3" key="1">
    <citation type="journal article" date="2013" name="Syst. Appl. Microbiol.">
        <title>Phylogenetic position and virulence apparatus of the pear flower necrosis pathogen Erwinia piriflorinigrans CFBP 5888T as assessed by comparative genomics.</title>
        <authorList>
            <person name="Smits T.H."/>
            <person name="Rezzonico F."/>
            <person name="Lopez M.M."/>
            <person name="Blom J."/>
            <person name="Goesmann A."/>
            <person name="Frey J.E."/>
            <person name="Duffy B."/>
        </authorList>
    </citation>
    <scope>NUCLEOTIDE SEQUENCE [LARGE SCALE GENOMIC DNA]</scope>
    <source>
        <strain evidence="3">CFBP5888</strain>
    </source>
</reference>
<accession>V5Z6Z8</accession>
<dbReference type="AlphaFoldDB" id="V5Z6Z8"/>
<keyword evidence="3" id="KW-1185">Reference proteome</keyword>
<evidence type="ECO:0000259" key="1">
    <source>
        <dbReference type="PROSITE" id="PS50883"/>
    </source>
</evidence>
<dbReference type="STRING" id="1161919.EPIR_1737"/>
<dbReference type="OrthoDB" id="6505665at2"/>
<comment type="caution">
    <text evidence="2">The sequence shown here is derived from an EMBL/GenBank/DDBJ whole genome shotgun (WGS) entry which is preliminary data.</text>
</comment>
<dbReference type="PROSITE" id="PS50883">
    <property type="entry name" value="EAL"/>
    <property type="match status" value="1"/>
</dbReference>
<sequence length="226" mass="26091">MKNEFLCIPLHTLCGELIAIDLCYRPQNKPGHGNPLAPQPFMPAQVRLLNQLLIVEHHADIFLQHGLLCSLAIDFQQAQAVIESSLIQQMLSHLPFVRLRLSEQFPNLHDGMNNPLLRTLVERLNVLWLNDLGAGHANLHALQSNMFEAIKLDRQFYQINVRKPWFNILIDRIRQYSSRIIIEGMIDNAQLQVLRDSHIWAVQGYFMPMLTLDNLLRHLVTRGKVN</sequence>
<gene>
    <name evidence="2" type="primary">rtn2</name>
    <name evidence="2" type="ORF">EPIR_1737</name>
</gene>
<name>V5Z6Z8_9GAMM</name>
<dbReference type="Proteomes" id="UP000018217">
    <property type="component" value="Unassembled WGS sequence"/>
</dbReference>